<evidence type="ECO:0000256" key="4">
    <source>
        <dbReference type="ARBA" id="ARBA00009667"/>
    </source>
</evidence>
<dbReference type="UniPathway" id="UPA00031">
    <property type="reaction ID" value="UER00009"/>
</dbReference>
<dbReference type="GO" id="GO:0000162">
    <property type="term" value="P:L-tryptophan biosynthetic process"/>
    <property type="evidence" value="ECO:0007669"/>
    <property type="project" value="TreeGrafter"/>
</dbReference>
<dbReference type="InterPro" id="IPR006062">
    <property type="entry name" value="His_biosynth"/>
</dbReference>
<keyword evidence="8 9" id="KW-0413">Isomerase</keyword>
<dbReference type="InterPro" id="IPR044524">
    <property type="entry name" value="Isoase_HisA-like"/>
</dbReference>
<dbReference type="InterPro" id="IPR013785">
    <property type="entry name" value="Aldolase_TIM"/>
</dbReference>
<dbReference type="AlphaFoldDB" id="A0A2N3PIJ7"/>
<dbReference type="PANTHER" id="PTHR43090">
    <property type="entry name" value="1-(5-PHOSPHORIBOSYL)-5-[(5-PHOSPHORIBOSYLAMINO)METHYLIDENEAMINO] IMIDAZOLE-4-CARBOXAMIDE ISOMERASE"/>
    <property type="match status" value="1"/>
</dbReference>
<comment type="subcellular location">
    <subcellularLocation>
        <location evidence="2 9 11">Cytoplasm</location>
    </subcellularLocation>
</comment>
<accession>A0A2N3PIJ7</accession>
<dbReference type="InterPro" id="IPR006063">
    <property type="entry name" value="HisA_bact_arch"/>
</dbReference>
<dbReference type="GO" id="GO:0000105">
    <property type="term" value="P:L-histidine biosynthetic process"/>
    <property type="evidence" value="ECO:0007669"/>
    <property type="project" value="UniProtKB-UniRule"/>
</dbReference>
<comment type="caution">
    <text evidence="12">The sequence shown here is derived from an EMBL/GenBank/DDBJ whole genome shotgun (WGS) entry which is preliminary data.</text>
</comment>
<organism evidence="12 13">
    <name type="scientific">Helicobacter winghamensis</name>
    <dbReference type="NCBI Taxonomy" id="157268"/>
    <lineage>
        <taxon>Bacteria</taxon>
        <taxon>Pseudomonadati</taxon>
        <taxon>Campylobacterota</taxon>
        <taxon>Epsilonproteobacteria</taxon>
        <taxon>Campylobacterales</taxon>
        <taxon>Helicobacteraceae</taxon>
        <taxon>Helicobacter</taxon>
    </lineage>
</organism>
<dbReference type="FunFam" id="3.20.20.70:FF:000009">
    <property type="entry name" value="1-(5-phosphoribosyl)-5-[(5-phosphoribosylamino)methylideneamino] imidazole-4-carboxamide isomerase"/>
    <property type="match status" value="1"/>
</dbReference>
<evidence type="ECO:0000256" key="8">
    <source>
        <dbReference type="ARBA" id="ARBA00023235"/>
    </source>
</evidence>
<evidence type="ECO:0000313" key="13">
    <source>
        <dbReference type="Proteomes" id="UP000233350"/>
    </source>
</evidence>
<dbReference type="SUPFAM" id="SSF51366">
    <property type="entry name" value="Ribulose-phoshate binding barrel"/>
    <property type="match status" value="1"/>
</dbReference>
<keyword evidence="13" id="KW-1185">Reference proteome</keyword>
<reference evidence="12 13" key="1">
    <citation type="submission" date="2016-07" db="EMBL/GenBank/DDBJ databases">
        <title>Detection of Helicobacter winghamensis from caecal content of red fox (Vulpes vulpes).</title>
        <authorList>
            <person name="Zanoni R.G."/>
            <person name="Florio D."/>
            <person name="Caffara M."/>
            <person name="Renzi M."/>
            <person name="Parisi A."/>
            <person name="Pasquali F."/>
            <person name="Manfreda G."/>
        </authorList>
    </citation>
    <scope>NUCLEOTIDE SEQUENCE [LARGE SCALE GENOMIC DNA]</scope>
    <source>
        <strain evidence="12 13">295_13</strain>
    </source>
</reference>
<feature type="active site" description="Proton donor" evidence="9">
    <location>
        <position position="127"/>
    </location>
</feature>
<dbReference type="STRING" id="556267.HWAG_00422"/>
<evidence type="ECO:0000256" key="5">
    <source>
        <dbReference type="ARBA" id="ARBA00022490"/>
    </source>
</evidence>
<gene>
    <name evidence="9" type="primary">hisA</name>
    <name evidence="12" type="ORF">BCM31_03940</name>
</gene>
<feature type="active site" description="Proton acceptor" evidence="9">
    <location>
        <position position="8"/>
    </location>
</feature>
<evidence type="ECO:0000256" key="3">
    <source>
        <dbReference type="ARBA" id="ARBA00005133"/>
    </source>
</evidence>
<dbReference type="CDD" id="cd04732">
    <property type="entry name" value="HisA"/>
    <property type="match status" value="1"/>
</dbReference>
<dbReference type="InterPro" id="IPR023016">
    <property type="entry name" value="HisA/PriA"/>
</dbReference>
<proteinExistence type="inferred from homology"/>
<evidence type="ECO:0000256" key="2">
    <source>
        <dbReference type="ARBA" id="ARBA00004496"/>
    </source>
</evidence>
<dbReference type="GeneID" id="97289264"/>
<dbReference type="Pfam" id="PF00977">
    <property type="entry name" value="His_biosynth"/>
    <property type="match status" value="1"/>
</dbReference>
<dbReference type="Proteomes" id="UP000233350">
    <property type="component" value="Unassembled WGS sequence"/>
</dbReference>
<dbReference type="InterPro" id="IPR011060">
    <property type="entry name" value="RibuloseP-bd_barrel"/>
</dbReference>
<keyword evidence="7 9" id="KW-0368">Histidine biosynthesis</keyword>
<evidence type="ECO:0000256" key="6">
    <source>
        <dbReference type="ARBA" id="ARBA00022605"/>
    </source>
</evidence>
<evidence type="ECO:0000256" key="9">
    <source>
        <dbReference type="HAMAP-Rule" id="MF_01014"/>
    </source>
</evidence>
<dbReference type="EC" id="5.3.1.16" evidence="9 11"/>
<comment type="similarity">
    <text evidence="4 9 10">Belongs to the HisA/HisF family.</text>
</comment>
<comment type="catalytic activity">
    <reaction evidence="1 9 11">
        <text>1-(5-phospho-beta-D-ribosyl)-5-[(5-phospho-beta-D-ribosylamino)methylideneamino]imidazole-4-carboxamide = 5-[(5-phospho-1-deoxy-D-ribulos-1-ylimino)methylamino]-1-(5-phospho-beta-D-ribosyl)imidazole-4-carboxamide</text>
        <dbReference type="Rhea" id="RHEA:15469"/>
        <dbReference type="ChEBI" id="CHEBI:58435"/>
        <dbReference type="ChEBI" id="CHEBI:58525"/>
        <dbReference type="EC" id="5.3.1.16"/>
    </reaction>
</comment>
<evidence type="ECO:0000256" key="10">
    <source>
        <dbReference type="RuleBase" id="RU003657"/>
    </source>
</evidence>
<keyword evidence="6 9" id="KW-0028">Amino-acid biosynthesis</keyword>
<evidence type="ECO:0000256" key="11">
    <source>
        <dbReference type="RuleBase" id="RU003658"/>
    </source>
</evidence>
<keyword evidence="5 9" id="KW-0963">Cytoplasm</keyword>
<dbReference type="GO" id="GO:0005737">
    <property type="term" value="C:cytoplasm"/>
    <property type="evidence" value="ECO:0007669"/>
    <property type="project" value="UniProtKB-SubCell"/>
</dbReference>
<evidence type="ECO:0000313" key="12">
    <source>
        <dbReference type="EMBL" id="PKT80614.1"/>
    </source>
</evidence>
<dbReference type="EMBL" id="MBPK01000042">
    <property type="protein sequence ID" value="PKT80614.1"/>
    <property type="molecule type" value="Genomic_DNA"/>
</dbReference>
<dbReference type="PANTHER" id="PTHR43090:SF2">
    <property type="entry name" value="1-(5-PHOSPHORIBOSYL)-5-[(5-PHOSPHORIBOSYLAMINO)METHYLIDENEAMINO] IMIDAZOLE-4-CARBOXAMIDE ISOMERASE"/>
    <property type="match status" value="1"/>
</dbReference>
<dbReference type="RefSeq" id="WP_006802115.1">
    <property type="nucleotide sequence ID" value="NZ_CABKOI010000021.1"/>
</dbReference>
<dbReference type="Gene3D" id="3.20.20.70">
    <property type="entry name" value="Aldolase class I"/>
    <property type="match status" value="1"/>
</dbReference>
<dbReference type="HAMAP" id="MF_01014">
    <property type="entry name" value="HisA"/>
    <property type="match status" value="1"/>
</dbReference>
<evidence type="ECO:0000256" key="7">
    <source>
        <dbReference type="ARBA" id="ARBA00023102"/>
    </source>
</evidence>
<evidence type="ECO:0000256" key="1">
    <source>
        <dbReference type="ARBA" id="ARBA00000901"/>
    </source>
</evidence>
<name>A0A2N3PIJ7_9HELI</name>
<sequence>MQIIPAIDLKDGCAVRLSQGLMESAKIYEKDPLDLAKHFEYLGAKYLHIVDLDGAFAGEPKNHRVIERICRDSKLKIEVGGGIRNEEIIKSYIDLGVTRVILGSIALKNPEFALKMAEKYAVVIGIDAKDGKVATEGWAKSGSTLAWEFAEIFKGSKVEAIICTDIARDGMLNGINVDFAKTIQQKSELFTIASGGLSNLSDFEKLENARISGVIVGKAFYEGKIDLKEVFEKFGDK</sequence>
<comment type="pathway">
    <text evidence="3 9 11">Amino-acid biosynthesis; L-histidine biosynthesis; L-histidine from 5-phospho-alpha-D-ribose 1-diphosphate: step 4/9.</text>
</comment>
<dbReference type="NCBIfam" id="TIGR00007">
    <property type="entry name" value="1-(5-phosphoribosyl)-5-[(5-phosphoribosylamino)methylideneamino]imidazole-4-carboxamide isomerase"/>
    <property type="match status" value="1"/>
</dbReference>
<protein>
    <recommendedName>
        <fullName evidence="9 11">1-(5-phosphoribosyl)-5-[(5-phosphoribosylamino)methylideneamino] imidazole-4-carboxamide isomerase</fullName>
        <ecNumber evidence="9 11">5.3.1.16</ecNumber>
    </recommendedName>
    <alternativeName>
        <fullName evidence="9">Phosphoribosylformimino-5-aminoimidazole carboxamide ribotide isomerase</fullName>
    </alternativeName>
</protein>
<dbReference type="OrthoDB" id="9807749at2"/>
<dbReference type="GO" id="GO:0003949">
    <property type="term" value="F:1-(5-phosphoribosyl)-5-[(5-phosphoribosylamino)methylideneamino]imidazole-4-carboxamide isomerase activity"/>
    <property type="evidence" value="ECO:0007669"/>
    <property type="project" value="UniProtKB-UniRule"/>
</dbReference>